<dbReference type="EMBL" id="QRGP01000001">
    <property type="protein sequence ID" value="RDV07314.1"/>
    <property type="molecule type" value="Genomic_DNA"/>
</dbReference>
<comment type="caution">
    <text evidence="2">The sequence shown here is derived from an EMBL/GenBank/DDBJ whole genome shotgun (WGS) entry which is preliminary data.</text>
</comment>
<evidence type="ECO:0000313" key="2">
    <source>
        <dbReference type="EMBL" id="RDV07314.1"/>
    </source>
</evidence>
<dbReference type="Pfam" id="PF12697">
    <property type="entry name" value="Abhydrolase_6"/>
    <property type="match status" value="1"/>
</dbReference>
<protein>
    <submittedName>
        <fullName evidence="2">Alpha/beta hydrolase</fullName>
    </submittedName>
</protein>
<name>A0A371BI90_9SPHN</name>
<dbReference type="GO" id="GO:0016020">
    <property type="term" value="C:membrane"/>
    <property type="evidence" value="ECO:0007669"/>
    <property type="project" value="TreeGrafter"/>
</dbReference>
<dbReference type="SUPFAM" id="SSF53474">
    <property type="entry name" value="alpha/beta-Hydrolases"/>
    <property type="match status" value="1"/>
</dbReference>
<evidence type="ECO:0000259" key="1">
    <source>
        <dbReference type="Pfam" id="PF12697"/>
    </source>
</evidence>
<proteinExistence type="predicted"/>
<dbReference type="OrthoDB" id="9791366at2"/>
<dbReference type="GO" id="GO:0047372">
    <property type="term" value="F:monoacylglycerol lipase activity"/>
    <property type="evidence" value="ECO:0007669"/>
    <property type="project" value="TreeGrafter"/>
</dbReference>
<organism evidence="2 3">
    <name type="scientific">Sphingorhabdus pulchriflava</name>
    <dbReference type="NCBI Taxonomy" id="2292257"/>
    <lineage>
        <taxon>Bacteria</taxon>
        <taxon>Pseudomonadati</taxon>
        <taxon>Pseudomonadota</taxon>
        <taxon>Alphaproteobacteria</taxon>
        <taxon>Sphingomonadales</taxon>
        <taxon>Sphingomonadaceae</taxon>
        <taxon>Sphingorhabdus</taxon>
    </lineage>
</organism>
<dbReference type="Proteomes" id="UP000263833">
    <property type="component" value="Unassembled WGS sequence"/>
</dbReference>
<dbReference type="PANTHER" id="PTHR43798:SF33">
    <property type="entry name" value="HYDROLASE, PUTATIVE (AFU_ORTHOLOGUE AFUA_2G14860)-RELATED"/>
    <property type="match status" value="1"/>
</dbReference>
<reference evidence="3" key="1">
    <citation type="submission" date="2018-08" db="EMBL/GenBank/DDBJ databases">
        <authorList>
            <person name="Kim S.-J."/>
            <person name="Jung G.-Y."/>
        </authorList>
    </citation>
    <scope>NUCLEOTIDE SEQUENCE [LARGE SCALE GENOMIC DNA]</scope>
    <source>
        <strain evidence="3">GY_G</strain>
    </source>
</reference>
<dbReference type="InterPro" id="IPR000073">
    <property type="entry name" value="AB_hydrolase_1"/>
</dbReference>
<dbReference type="Gene3D" id="3.40.50.1820">
    <property type="entry name" value="alpha/beta hydrolase"/>
    <property type="match status" value="1"/>
</dbReference>
<sequence length="285" mass="31708">MADFEDAYWWSGDELRLHYRDYAGPASRAPLVCMPGLTRNARDFEPIARLLNGKRRMLAIDFRGRGESAYAKDPMTYVPLTYAQDMDILLRELDLKKFVLCGTSLGGIVSMLLAAQWKDRLAGVILNDVGPEIGKAGAERIRGYVGQGRSFETWMHAARAMAEVQGDIYPDYGLEQWLRFAKRTCKLSSNGRIVFDYDMKISEPFKLPGGEAGVDLWPLFSMLEDVPLLVLRGEKSDILEKATAAKMVKKAKQATLVTVKGIGHAPSLDEAEAQKAIAEFLAGIR</sequence>
<dbReference type="PANTHER" id="PTHR43798">
    <property type="entry name" value="MONOACYLGLYCEROL LIPASE"/>
    <property type="match status" value="1"/>
</dbReference>
<dbReference type="RefSeq" id="WP_115548858.1">
    <property type="nucleotide sequence ID" value="NZ_QRGP01000001.1"/>
</dbReference>
<dbReference type="InterPro" id="IPR050266">
    <property type="entry name" value="AB_hydrolase_sf"/>
</dbReference>
<keyword evidence="3" id="KW-1185">Reference proteome</keyword>
<gene>
    <name evidence="2" type="ORF">DXH95_08120</name>
</gene>
<dbReference type="AlphaFoldDB" id="A0A371BI90"/>
<accession>A0A371BI90</accession>
<evidence type="ECO:0000313" key="3">
    <source>
        <dbReference type="Proteomes" id="UP000263833"/>
    </source>
</evidence>
<keyword evidence="2" id="KW-0378">Hydrolase</keyword>
<dbReference type="InterPro" id="IPR029058">
    <property type="entry name" value="AB_hydrolase_fold"/>
</dbReference>
<dbReference type="GO" id="GO:0046464">
    <property type="term" value="P:acylglycerol catabolic process"/>
    <property type="evidence" value="ECO:0007669"/>
    <property type="project" value="TreeGrafter"/>
</dbReference>
<feature type="domain" description="AB hydrolase-1" evidence="1">
    <location>
        <begin position="31"/>
        <end position="272"/>
    </location>
</feature>